<evidence type="ECO:0000256" key="1">
    <source>
        <dbReference type="SAM" id="MobiDB-lite"/>
    </source>
</evidence>
<dbReference type="AlphaFoldDB" id="A0A7S3Y2X6"/>
<dbReference type="EMBL" id="HBIU01039992">
    <property type="protein sequence ID" value="CAE0639410.1"/>
    <property type="molecule type" value="Transcribed_RNA"/>
</dbReference>
<reference evidence="2" key="1">
    <citation type="submission" date="2021-01" db="EMBL/GenBank/DDBJ databases">
        <authorList>
            <person name="Corre E."/>
            <person name="Pelletier E."/>
            <person name="Niang G."/>
            <person name="Scheremetjew M."/>
            <person name="Finn R."/>
            <person name="Kale V."/>
            <person name="Holt S."/>
            <person name="Cochrane G."/>
            <person name="Meng A."/>
            <person name="Brown T."/>
            <person name="Cohen L."/>
        </authorList>
    </citation>
    <scope>NUCLEOTIDE SEQUENCE</scope>
    <source>
        <strain evidence="2">CCMP3107</strain>
    </source>
</reference>
<organism evidence="2">
    <name type="scientific">Heterosigma akashiwo</name>
    <name type="common">Chromophytic alga</name>
    <name type="synonym">Heterosigma carterae</name>
    <dbReference type="NCBI Taxonomy" id="2829"/>
    <lineage>
        <taxon>Eukaryota</taxon>
        <taxon>Sar</taxon>
        <taxon>Stramenopiles</taxon>
        <taxon>Ochrophyta</taxon>
        <taxon>Raphidophyceae</taxon>
        <taxon>Chattonellales</taxon>
        <taxon>Chattonellaceae</taxon>
        <taxon>Heterosigma</taxon>
    </lineage>
</organism>
<feature type="compositionally biased region" description="Polar residues" evidence="1">
    <location>
        <begin position="244"/>
        <end position="266"/>
    </location>
</feature>
<name>A0A7S3Y2X6_HETAK</name>
<protein>
    <submittedName>
        <fullName evidence="2">Uncharacterized protein</fullName>
    </submittedName>
</protein>
<gene>
    <name evidence="2" type="ORF">HAKA00212_LOCUS18225</name>
</gene>
<evidence type="ECO:0000313" key="2">
    <source>
        <dbReference type="EMBL" id="CAE0639410.1"/>
    </source>
</evidence>
<feature type="region of interest" description="Disordered" evidence="1">
    <location>
        <begin position="233"/>
        <end position="268"/>
    </location>
</feature>
<accession>A0A7S3Y2X6</accession>
<sequence length="330" mass="36995">MWVEDQDRTRVVSEADLDQYRKEHAAKEFNLSPSNSAKESTVQQAEGVSFGPGGRPLATPIRARGSIAALMKKVKGKESGRGENKDGIKRLEQEHLQMPAFSVAAEDGNISVQCWSVKDQENHHMPIQRFRSNPSILENQTHHKHHNVKKNSHQPQKECCFPDNTDTSHQHLFVPWQIIPDETKNEQEGYGSAQIPIYVTSGELKQEPVVCTPTNNDASSQTKRKNKHFPLTEQQFSPHAPGTSRIQGNHQRHPTGQVQIGSPSRRTNGHRVLRGAVAKDHDSKASSCDKSKHLGAVIAASDEYPWPGHMPWQQKNMLSRQQMVLEALDS</sequence>
<proteinExistence type="predicted"/>